<sequence>MPKGTVMGLLCGHDLSKYDIIRCSTAFAKGKRKKNERLNG</sequence>
<gene>
    <name evidence="1" type="ORF">SBF1_2940004</name>
</gene>
<evidence type="ECO:0000313" key="1">
    <source>
        <dbReference type="EMBL" id="SPF43792.1"/>
    </source>
</evidence>
<reference evidence="2" key="1">
    <citation type="submission" date="2018-02" db="EMBL/GenBank/DDBJ databases">
        <authorList>
            <person name="Hausmann B."/>
        </authorList>
    </citation>
    <scope>NUCLEOTIDE SEQUENCE [LARGE SCALE GENOMIC DNA]</scope>
    <source>
        <strain evidence="2">Peat soil MAG SbF1</strain>
    </source>
</reference>
<evidence type="ECO:0000313" key="2">
    <source>
        <dbReference type="Proteomes" id="UP000238916"/>
    </source>
</evidence>
<dbReference type="AlphaFoldDB" id="A0A2U3KVX6"/>
<accession>A0A2U3KVX6</accession>
<dbReference type="EMBL" id="OMOF01000217">
    <property type="protein sequence ID" value="SPF43792.1"/>
    <property type="molecule type" value="Genomic_DNA"/>
</dbReference>
<organism evidence="1 2">
    <name type="scientific">Candidatus Desulfosporosinus infrequens</name>
    <dbReference type="NCBI Taxonomy" id="2043169"/>
    <lineage>
        <taxon>Bacteria</taxon>
        <taxon>Bacillati</taxon>
        <taxon>Bacillota</taxon>
        <taxon>Clostridia</taxon>
        <taxon>Eubacteriales</taxon>
        <taxon>Desulfitobacteriaceae</taxon>
        <taxon>Desulfosporosinus</taxon>
    </lineage>
</organism>
<dbReference type="Proteomes" id="UP000238916">
    <property type="component" value="Unassembled WGS sequence"/>
</dbReference>
<name>A0A2U3KVX6_9FIRM</name>
<proteinExistence type="predicted"/>
<protein>
    <submittedName>
        <fullName evidence="1">Uncharacterized protein</fullName>
    </submittedName>
</protein>